<comment type="caution">
    <text evidence="2">The sequence shown here is derived from an EMBL/GenBank/DDBJ whole genome shotgun (WGS) entry which is preliminary data.</text>
</comment>
<name>A0A2B4SSF8_STYPI</name>
<protein>
    <recommendedName>
        <fullName evidence="1">Protein kinase domain-containing protein</fullName>
    </recommendedName>
</protein>
<dbReference type="Gene3D" id="1.10.510.10">
    <property type="entry name" value="Transferase(Phosphotransferase) domain 1"/>
    <property type="match status" value="1"/>
</dbReference>
<dbReference type="AlphaFoldDB" id="A0A2B4SSF8"/>
<gene>
    <name evidence="2" type="ORF">AWC38_SpisGene1487</name>
</gene>
<proteinExistence type="predicted"/>
<dbReference type="SUPFAM" id="SSF56112">
    <property type="entry name" value="Protein kinase-like (PK-like)"/>
    <property type="match status" value="1"/>
</dbReference>
<reference evidence="3" key="1">
    <citation type="journal article" date="2017" name="bioRxiv">
        <title>Comparative analysis of the genomes of Stylophora pistillata and Acropora digitifera provides evidence for extensive differences between species of corals.</title>
        <authorList>
            <person name="Voolstra C.R."/>
            <person name="Li Y."/>
            <person name="Liew Y.J."/>
            <person name="Baumgarten S."/>
            <person name="Zoccola D."/>
            <person name="Flot J.-F."/>
            <person name="Tambutte S."/>
            <person name="Allemand D."/>
            <person name="Aranda M."/>
        </authorList>
    </citation>
    <scope>NUCLEOTIDE SEQUENCE [LARGE SCALE GENOMIC DNA]</scope>
</reference>
<dbReference type="InterPro" id="IPR011009">
    <property type="entry name" value="Kinase-like_dom_sf"/>
</dbReference>
<dbReference type="EMBL" id="LSMT01000010">
    <property type="protein sequence ID" value="PFX33604.1"/>
    <property type="molecule type" value="Genomic_DNA"/>
</dbReference>
<keyword evidence="3" id="KW-1185">Reference proteome</keyword>
<dbReference type="PROSITE" id="PS50011">
    <property type="entry name" value="PROTEIN_KINASE_DOM"/>
    <property type="match status" value="1"/>
</dbReference>
<dbReference type="InterPro" id="IPR000719">
    <property type="entry name" value="Prot_kinase_dom"/>
</dbReference>
<dbReference type="Proteomes" id="UP000225706">
    <property type="component" value="Unassembled WGS sequence"/>
</dbReference>
<organism evidence="2 3">
    <name type="scientific">Stylophora pistillata</name>
    <name type="common">Smooth cauliflower coral</name>
    <dbReference type="NCBI Taxonomy" id="50429"/>
    <lineage>
        <taxon>Eukaryota</taxon>
        <taxon>Metazoa</taxon>
        <taxon>Cnidaria</taxon>
        <taxon>Anthozoa</taxon>
        <taxon>Hexacorallia</taxon>
        <taxon>Scleractinia</taxon>
        <taxon>Astrocoeniina</taxon>
        <taxon>Pocilloporidae</taxon>
        <taxon>Stylophora</taxon>
    </lineage>
</organism>
<evidence type="ECO:0000259" key="1">
    <source>
        <dbReference type="PROSITE" id="PS50011"/>
    </source>
</evidence>
<dbReference type="PANTHER" id="PTHR26392">
    <property type="entry name" value="MITOGEN-ACTIVATED PROTEIN KINASE KINASE KINASE 7-RELATED"/>
    <property type="match status" value="1"/>
</dbReference>
<sequence>MALFVLYEVYLDNNGVYFSIWWLDFVISRMILHMKMVKHHLCPSTGRKIVSDLHSKRLCDVEKRLCSVEYELQEHFRRLADNTVRTLSKHLQSFEDIEKFTPWTLEDIPDTGENWQVMEHGIQNAFKRRLENTIDGKLDFPFIVKFIGTSLLNDGDRLRVIHVMEICEENLMNHIFQNPENVPVSFAISTAKKNVLCWAKDIAAALEFIHNKGIVHRDLKLEKILRAPLDEEGHVSDKRPSFVEGATKPPTDWQDLMLRCWDGEPHNRPDAAGCHKVLTVLSQEVCAPSL</sequence>
<dbReference type="PANTHER" id="PTHR26392:SF92">
    <property type="entry name" value="PROTEIN KINASE DOMAIN-CONTAINING PROTEIN"/>
    <property type="match status" value="1"/>
</dbReference>
<dbReference type="Pfam" id="PF00069">
    <property type="entry name" value="Pkinase"/>
    <property type="match status" value="1"/>
</dbReference>
<dbReference type="GO" id="GO:0004713">
    <property type="term" value="F:protein tyrosine kinase activity"/>
    <property type="evidence" value="ECO:0007669"/>
    <property type="project" value="InterPro"/>
</dbReference>
<dbReference type="OrthoDB" id="5981594at2759"/>
<dbReference type="GO" id="GO:0005524">
    <property type="term" value="F:ATP binding"/>
    <property type="evidence" value="ECO:0007669"/>
    <property type="project" value="InterPro"/>
</dbReference>
<feature type="domain" description="Protein kinase" evidence="1">
    <location>
        <begin position="70"/>
        <end position="290"/>
    </location>
</feature>
<accession>A0A2B4SSF8</accession>
<dbReference type="SMART" id="SM00219">
    <property type="entry name" value="TyrKc"/>
    <property type="match status" value="1"/>
</dbReference>
<evidence type="ECO:0000313" key="3">
    <source>
        <dbReference type="Proteomes" id="UP000225706"/>
    </source>
</evidence>
<dbReference type="InterPro" id="IPR020635">
    <property type="entry name" value="Tyr_kinase_cat_dom"/>
</dbReference>
<evidence type="ECO:0000313" key="2">
    <source>
        <dbReference type="EMBL" id="PFX33604.1"/>
    </source>
</evidence>